<keyword evidence="2" id="KW-1185">Reference proteome</keyword>
<evidence type="ECO:0000313" key="2">
    <source>
        <dbReference type="Proteomes" id="UP000196239"/>
    </source>
</evidence>
<proteinExistence type="predicted"/>
<gene>
    <name evidence="1" type="ORF">NDEV_2048</name>
</gene>
<dbReference type="EMBL" id="LN890280">
    <property type="protein sequence ID" value="CUR52810.1"/>
    <property type="molecule type" value="Genomic_DNA"/>
</dbReference>
<reference evidence="2" key="1">
    <citation type="submission" date="2015-10" db="EMBL/GenBank/DDBJ databases">
        <authorList>
            <person name="Lehtovirta-Morley L.E."/>
            <person name="Vieille C."/>
        </authorList>
    </citation>
    <scope>NUCLEOTIDE SEQUENCE [LARGE SCALE GENOMIC DNA]</scope>
</reference>
<dbReference type="Proteomes" id="UP000196239">
    <property type="component" value="Chromosome 1"/>
</dbReference>
<accession>A0A128A635</accession>
<dbReference type="KEGG" id="ndv:NDEV_2048"/>
<name>A0A128A635_9ARCH</name>
<evidence type="ECO:0000313" key="1">
    <source>
        <dbReference type="EMBL" id="CUR52810.1"/>
    </source>
</evidence>
<dbReference type="AlphaFoldDB" id="A0A128A635"/>
<organism evidence="1 2">
    <name type="scientific">Nitrosotalea devaniterrae</name>
    <dbReference type="NCBI Taxonomy" id="1078905"/>
    <lineage>
        <taxon>Archaea</taxon>
        <taxon>Nitrososphaerota</taxon>
        <taxon>Nitrososphaeria</taxon>
        <taxon>Nitrosotaleales</taxon>
        <taxon>Nitrosotaleaceae</taxon>
        <taxon>Nitrosotalea</taxon>
    </lineage>
</organism>
<sequence>MSIDFDIFFGCPFCTKRVDTTFQQIQNHKLLKCTSCNREFTIHDAYDYYYKNIPLVRGSIDLLTKYAGNYAIKPTDDKSHLQIEQFLKNSNFDVLLKDAFQHMFLYGDAFILLKKDESGKITSLQLLHPKNVSIELGGNIQRGQAYTGEREIKGIKVKEGENIKNYTKEDVVHLKGHDIWSYDTYGDSILRIVLTPLYNLRFAIQTGNSQLIQFLENQVIPGLGVPKSMVERQLSKIPIATILVSLFTMHIGAEQSHVRGELQEMIEKIASSMNLKTIPSIELKKPNDRVVLAYCGYDMTKEIEALNKLRDTGIFTPSEFENIKKQLIDGET</sequence>
<protein>
    <submittedName>
        <fullName evidence="1">Phage portal/genetic exchange protein</fullName>
    </submittedName>
</protein>